<dbReference type="GO" id="GO:0008360">
    <property type="term" value="P:regulation of cell shape"/>
    <property type="evidence" value="ECO:0007669"/>
    <property type="project" value="UniProtKB-KW"/>
</dbReference>
<evidence type="ECO:0000256" key="9">
    <source>
        <dbReference type="RuleBase" id="RU004016"/>
    </source>
</evidence>
<feature type="active site" description="Acyl-ester intermediate" evidence="7">
    <location>
        <position position="80"/>
    </location>
</feature>
<evidence type="ECO:0000313" key="12">
    <source>
        <dbReference type="EMBL" id="PND38545.1"/>
    </source>
</evidence>
<comment type="similarity">
    <text evidence="1 9">Belongs to the peptidase S11 family.</text>
</comment>
<evidence type="ECO:0000256" key="3">
    <source>
        <dbReference type="ARBA" id="ARBA00022801"/>
    </source>
</evidence>
<keyword evidence="13" id="KW-1185">Reference proteome</keyword>
<dbReference type="PRINTS" id="PR00725">
    <property type="entry name" value="DADACBPTASE1"/>
</dbReference>
<dbReference type="Proteomes" id="UP000235916">
    <property type="component" value="Unassembled WGS sequence"/>
</dbReference>
<dbReference type="GO" id="GO:0009002">
    <property type="term" value="F:serine-type D-Ala-D-Ala carboxypeptidase activity"/>
    <property type="evidence" value="ECO:0007669"/>
    <property type="project" value="InterPro"/>
</dbReference>
<feature type="active site" description="Proton acceptor" evidence="7">
    <location>
        <position position="83"/>
    </location>
</feature>
<feature type="chain" id="PRO_5014646990" evidence="10">
    <location>
        <begin position="22"/>
        <end position="296"/>
    </location>
</feature>
<feature type="active site" evidence="7">
    <location>
        <position position="137"/>
    </location>
</feature>
<dbReference type="RefSeq" id="WP_102768463.1">
    <property type="nucleotide sequence ID" value="NZ_CP124551.1"/>
</dbReference>
<dbReference type="OrthoDB" id="5688590at2"/>
<proteinExistence type="inferred from homology"/>
<evidence type="ECO:0000256" key="8">
    <source>
        <dbReference type="PIRSR" id="PIRSR618044-2"/>
    </source>
</evidence>
<dbReference type="GO" id="GO:0009252">
    <property type="term" value="P:peptidoglycan biosynthetic process"/>
    <property type="evidence" value="ECO:0007669"/>
    <property type="project" value="UniProtKB-KW"/>
</dbReference>
<keyword evidence="3" id="KW-0378">Hydrolase</keyword>
<dbReference type="PANTHER" id="PTHR21581:SF26">
    <property type="entry name" value="D-ALANYL-D-ALANINE ENDOPEPTIDASE"/>
    <property type="match status" value="1"/>
</dbReference>
<keyword evidence="4" id="KW-0133">Cell shape</keyword>
<organism evidence="12 13">
    <name type="scientific">Kinneretia aquatilis</name>
    <dbReference type="NCBI Taxonomy" id="2070761"/>
    <lineage>
        <taxon>Bacteria</taxon>
        <taxon>Pseudomonadati</taxon>
        <taxon>Pseudomonadota</taxon>
        <taxon>Betaproteobacteria</taxon>
        <taxon>Burkholderiales</taxon>
        <taxon>Sphaerotilaceae</taxon>
        <taxon>Roseateles</taxon>
    </lineage>
</organism>
<dbReference type="Pfam" id="PF00768">
    <property type="entry name" value="Peptidase_S11"/>
    <property type="match status" value="1"/>
</dbReference>
<name>A0A2N8KYK8_9BURK</name>
<keyword evidence="2 10" id="KW-0732">Signal</keyword>
<feature type="domain" description="Peptidase S11 D-alanyl-D-alanine carboxypeptidase A N-terminal" evidence="11">
    <location>
        <begin position="50"/>
        <end position="273"/>
    </location>
</feature>
<feature type="signal peptide" evidence="10">
    <location>
        <begin position="1"/>
        <end position="21"/>
    </location>
</feature>
<evidence type="ECO:0000256" key="4">
    <source>
        <dbReference type="ARBA" id="ARBA00022960"/>
    </source>
</evidence>
<accession>A0A2N8KYK8</accession>
<dbReference type="InterPro" id="IPR018044">
    <property type="entry name" value="Peptidase_S11"/>
</dbReference>
<dbReference type="InterPro" id="IPR012338">
    <property type="entry name" value="Beta-lactam/transpept-like"/>
</dbReference>
<evidence type="ECO:0000256" key="10">
    <source>
        <dbReference type="SAM" id="SignalP"/>
    </source>
</evidence>
<feature type="binding site" evidence="8">
    <location>
        <position position="242"/>
    </location>
    <ligand>
        <name>substrate</name>
    </ligand>
</feature>
<evidence type="ECO:0000256" key="2">
    <source>
        <dbReference type="ARBA" id="ARBA00022729"/>
    </source>
</evidence>
<evidence type="ECO:0000256" key="1">
    <source>
        <dbReference type="ARBA" id="ARBA00007164"/>
    </source>
</evidence>
<protein>
    <submittedName>
        <fullName evidence="12">Peptidase S11</fullName>
    </submittedName>
</protein>
<dbReference type="SUPFAM" id="SSF56601">
    <property type="entry name" value="beta-lactamase/transpeptidase-like"/>
    <property type="match status" value="1"/>
</dbReference>
<reference evidence="12 13" key="1">
    <citation type="submission" date="2018-01" db="EMBL/GenBank/DDBJ databases">
        <title>Draft genome sequence of Paucibacter aquatile CR182 isolated from freshwater of the Nakdong River.</title>
        <authorList>
            <person name="Choi A."/>
            <person name="Chung E.J."/>
        </authorList>
    </citation>
    <scope>NUCLEOTIDE SEQUENCE [LARGE SCALE GENOMIC DNA]</scope>
    <source>
        <strain evidence="12 13">CR182</strain>
    </source>
</reference>
<evidence type="ECO:0000256" key="5">
    <source>
        <dbReference type="ARBA" id="ARBA00022984"/>
    </source>
</evidence>
<gene>
    <name evidence="12" type="ORF">C1O66_14110</name>
</gene>
<evidence type="ECO:0000256" key="6">
    <source>
        <dbReference type="ARBA" id="ARBA00023316"/>
    </source>
</evidence>
<dbReference type="Gene3D" id="3.40.710.10">
    <property type="entry name" value="DD-peptidase/beta-lactamase superfamily"/>
    <property type="match status" value="1"/>
</dbReference>
<evidence type="ECO:0000256" key="7">
    <source>
        <dbReference type="PIRSR" id="PIRSR618044-1"/>
    </source>
</evidence>
<sequence>MSSSSLARRRLFTLWGFSALAAPGLFLTPAAAKPARPAAAADSAPAFQLPVNARHALVLENGSGKVLMAKDADTQVPIASLTKLMTAMVVLDTKADLKARIRIQREDVDTLKYSPSRVPVGAQMTRGAALHLALMSSDNRAAAALARTLPGGLPAFEQAVRAKIRALGLTRTEIAEPTGLSARNRSTASEMAKITAAAARYPQISKLSSDLKEKVLINGRPVEFRNTNRLVGRKGWDIRLSKTGYTEEAGRCLALRMKDKAGRDVTLVLLDADGSAERLADAAKIRKSLERSPKNG</sequence>
<dbReference type="GO" id="GO:0071555">
    <property type="term" value="P:cell wall organization"/>
    <property type="evidence" value="ECO:0007669"/>
    <property type="project" value="UniProtKB-KW"/>
</dbReference>
<evidence type="ECO:0000259" key="11">
    <source>
        <dbReference type="Pfam" id="PF00768"/>
    </source>
</evidence>
<keyword evidence="6" id="KW-0961">Cell wall biogenesis/degradation</keyword>
<keyword evidence="5" id="KW-0573">Peptidoglycan synthesis</keyword>
<comment type="caution">
    <text evidence="12">The sequence shown here is derived from an EMBL/GenBank/DDBJ whole genome shotgun (WGS) entry which is preliminary data.</text>
</comment>
<dbReference type="GO" id="GO:0006508">
    <property type="term" value="P:proteolysis"/>
    <property type="evidence" value="ECO:0007669"/>
    <property type="project" value="InterPro"/>
</dbReference>
<evidence type="ECO:0000313" key="13">
    <source>
        <dbReference type="Proteomes" id="UP000235916"/>
    </source>
</evidence>
<dbReference type="PANTHER" id="PTHR21581">
    <property type="entry name" value="D-ALANYL-D-ALANINE CARBOXYPEPTIDASE"/>
    <property type="match status" value="1"/>
</dbReference>
<dbReference type="EMBL" id="POSP01000003">
    <property type="protein sequence ID" value="PND38545.1"/>
    <property type="molecule type" value="Genomic_DNA"/>
</dbReference>
<dbReference type="InterPro" id="IPR001967">
    <property type="entry name" value="Peptidase_S11_N"/>
</dbReference>
<dbReference type="AlphaFoldDB" id="A0A2N8KYK8"/>